<keyword evidence="2" id="KW-0472">Membrane</keyword>
<keyword evidence="2" id="KW-1133">Transmembrane helix</keyword>
<dbReference type="InterPro" id="IPR001757">
    <property type="entry name" value="P_typ_ATPase"/>
</dbReference>
<sequence length="215" mass="22869">MITVVSRNTILGLGVECVVEMGECARHRVVIGNQKLLETRGISPSAPEDKEHSSGVCVHIGLNGQFVGRLVLHLTGDSSHEAHRISKLLSIPVLASGALPGDKRAFVAELQAQGHVVAMVGDGINDAPALVAADVGIQLSLPRRGGGGGAADGSTGAGGVLLTRQDLRYLPRMFRMARLTVRQARWNVLWTLAYNAFSLLFAVGAFERWGWEADA</sequence>
<dbReference type="InterPro" id="IPR023214">
    <property type="entry name" value="HAD_sf"/>
</dbReference>
<reference evidence="3 4" key="1">
    <citation type="submission" date="2024-02" db="EMBL/GenBank/DDBJ databases">
        <title>De novo assembly and annotation of 12 fungi associated with fruit tree decline syndrome in Ontario, Canada.</title>
        <authorList>
            <person name="Sulman M."/>
            <person name="Ellouze W."/>
            <person name="Ilyukhin E."/>
        </authorList>
    </citation>
    <scope>NUCLEOTIDE SEQUENCE [LARGE SCALE GENOMIC DNA]</scope>
    <source>
        <strain evidence="3 4">M1-105</strain>
    </source>
</reference>
<gene>
    <name evidence="3" type="primary">HMA3</name>
    <name evidence="3" type="ORF">SLS56_009214</name>
</gene>
<dbReference type="NCBIfam" id="TIGR01494">
    <property type="entry name" value="ATPase_P-type"/>
    <property type="match status" value="1"/>
</dbReference>
<comment type="caution">
    <text evidence="3">The sequence shown here is derived from an EMBL/GenBank/DDBJ whole genome shotgun (WGS) entry which is preliminary data.</text>
</comment>
<dbReference type="PANTHER" id="PTHR46594">
    <property type="entry name" value="P-TYPE CATION-TRANSPORTING ATPASE"/>
    <property type="match status" value="1"/>
</dbReference>
<keyword evidence="2" id="KW-0812">Transmembrane</keyword>
<evidence type="ECO:0000256" key="1">
    <source>
        <dbReference type="ARBA" id="ARBA00022723"/>
    </source>
</evidence>
<evidence type="ECO:0000313" key="4">
    <source>
        <dbReference type="Proteomes" id="UP001521116"/>
    </source>
</evidence>
<dbReference type="SUPFAM" id="SSF56784">
    <property type="entry name" value="HAD-like"/>
    <property type="match status" value="1"/>
</dbReference>
<protein>
    <submittedName>
        <fullName evidence="3">Cation-transporting ATPase activity protein</fullName>
    </submittedName>
</protein>
<evidence type="ECO:0000313" key="3">
    <source>
        <dbReference type="EMBL" id="KAL1621381.1"/>
    </source>
</evidence>
<dbReference type="Pfam" id="PF00702">
    <property type="entry name" value="Hydrolase"/>
    <property type="match status" value="1"/>
</dbReference>
<keyword evidence="4" id="KW-1185">Reference proteome</keyword>
<accession>A0ABR3SHZ3</accession>
<organism evidence="3 4">
    <name type="scientific">Neofusicoccum ribis</name>
    <dbReference type="NCBI Taxonomy" id="45134"/>
    <lineage>
        <taxon>Eukaryota</taxon>
        <taxon>Fungi</taxon>
        <taxon>Dikarya</taxon>
        <taxon>Ascomycota</taxon>
        <taxon>Pezizomycotina</taxon>
        <taxon>Dothideomycetes</taxon>
        <taxon>Dothideomycetes incertae sedis</taxon>
        <taxon>Botryosphaeriales</taxon>
        <taxon>Botryosphaeriaceae</taxon>
        <taxon>Neofusicoccum</taxon>
    </lineage>
</organism>
<keyword evidence="1" id="KW-0479">Metal-binding</keyword>
<dbReference type="Proteomes" id="UP001521116">
    <property type="component" value="Unassembled WGS sequence"/>
</dbReference>
<dbReference type="InterPro" id="IPR036412">
    <property type="entry name" value="HAD-like_sf"/>
</dbReference>
<name>A0ABR3SHZ3_9PEZI</name>
<dbReference type="EMBL" id="JAJVDC020000151">
    <property type="protein sequence ID" value="KAL1621381.1"/>
    <property type="molecule type" value="Genomic_DNA"/>
</dbReference>
<proteinExistence type="predicted"/>
<evidence type="ECO:0000256" key="2">
    <source>
        <dbReference type="SAM" id="Phobius"/>
    </source>
</evidence>
<feature type="transmembrane region" description="Helical" evidence="2">
    <location>
        <begin position="186"/>
        <end position="206"/>
    </location>
</feature>
<dbReference type="PANTHER" id="PTHR46594:SF4">
    <property type="entry name" value="P-TYPE CATION-TRANSPORTING ATPASE"/>
    <property type="match status" value="1"/>
</dbReference>
<dbReference type="PRINTS" id="PR00119">
    <property type="entry name" value="CATATPASE"/>
</dbReference>
<dbReference type="Gene3D" id="3.40.50.1000">
    <property type="entry name" value="HAD superfamily/HAD-like"/>
    <property type="match status" value="1"/>
</dbReference>